<feature type="region of interest" description="Disordered" evidence="1">
    <location>
        <begin position="1"/>
        <end position="20"/>
    </location>
</feature>
<dbReference type="Proteomes" id="UP000230179">
    <property type="component" value="Unassembled WGS sequence"/>
</dbReference>
<evidence type="ECO:0000256" key="1">
    <source>
        <dbReference type="SAM" id="MobiDB-lite"/>
    </source>
</evidence>
<dbReference type="Pfam" id="PF12705">
    <property type="entry name" value="PDDEXK_1"/>
    <property type="match status" value="1"/>
</dbReference>
<evidence type="ECO:0000313" key="3">
    <source>
        <dbReference type="EMBL" id="PIR83222.1"/>
    </source>
</evidence>
<sequence length="297" mass="34178">MGKKKKVGARRGRRPTKRRRLPIEHWSHSSLMAFLRNPLAWHKRYVEKIYDTPSNPAGVIGRAGHVALEHYYSGADKETAKRLGLEYLRSVGDFEINFGRATSARAKKAKRLAMEKDYLQAVGFYLARAPRHTVLGVEVSGIARVPGYALPLKAISDLVVESRDRPGYVDIVDHKFVDAFSKSGAEKPLFVIQALFNYFTVSEMFERPVGKFIVYECKKRRNKDGSSQMRRYVLDYAQVQDEFAVFRRLINDATREMQSRKIFLPNPSDMFEGENSFDIYRLSLVDDETTEQLLDRE</sequence>
<name>A0A2H0U9Z6_9BACT</name>
<gene>
    <name evidence="3" type="ORF">COU19_01365</name>
</gene>
<proteinExistence type="predicted"/>
<organism evidence="3 4">
    <name type="scientific">Candidatus Kaiserbacteria bacterium CG10_big_fil_rev_8_21_14_0_10_56_12</name>
    <dbReference type="NCBI Taxonomy" id="1974611"/>
    <lineage>
        <taxon>Bacteria</taxon>
        <taxon>Candidatus Kaiseribacteriota</taxon>
    </lineage>
</organism>
<dbReference type="AlphaFoldDB" id="A0A2H0U9Z6"/>
<feature type="domain" description="PD-(D/E)XK endonuclease-like" evidence="2">
    <location>
        <begin position="25"/>
        <end position="268"/>
    </location>
</feature>
<accession>A0A2H0U9Z6</accession>
<evidence type="ECO:0000259" key="2">
    <source>
        <dbReference type="Pfam" id="PF12705"/>
    </source>
</evidence>
<dbReference type="EMBL" id="PFBL01000011">
    <property type="protein sequence ID" value="PIR83222.1"/>
    <property type="molecule type" value="Genomic_DNA"/>
</dbReference>
<dbReference type="InterPro" id="IPR038726">
    <property type="entry name" value="PDDEXK_AddAB-type"/>
</dbReference>
<reference evidence="4" key="1">
    <citation type="submission" date="2017-09" db="EMBL/GenBank/DDBJ databases">
        <title>Depth-based differentiation of microbial function through sediment-hosted aquifers and enrichment of novel symbionts in the deep terrestrial subsurface.</title>
        <authorList>
            <person name="Probst A.J."/>
            <person name="Ladd B."/>
            <person name="Jarett J.K."/>
            <person name="Geller-Mcgrath D.E."/>
            <person name="Sieber C.M.K."/>
            <person name="Emerson J.B."/>
            <person name="Anantharaman K."/>
            <person name="Thomas B.C."/>
            <person name="Malmstrom R."/>
            <person name="Stieglmeier M."/>
            <person name="Klingl A."/>
            <person name="Woyke T."/>
            <person name="Ryan C.M."/>
            <person name="Banfield J.F."/>
        </authorList>
    </citation>
    <scope>NUCLEOTIDE SEQUENCE [LARGE SCALE GENOMIC DNA]</scope>
</reference>
<comment type="caution">
    <text evidence="3">The sequence shown here is derived from an EMBL/GenBank/DDBJ whole genome shotgun (WGS) entry which is preliminary data.</text>
</comment>
<protein>
    <recommendedName>
        <fullName evidence="2">PD-(D/E)XK endonuclease-like domain-containing protein</fullName>
    </recommendedName>
</protein>
<evidence type="ECO:0000313" key="4">
    <source>
        <dbReference type="Proteomes" id="UP000230179"/>
    </source>
</evidence>